<proteinExistence type="predicted"/>
<accession>K2GG77</accession>
<organism evidence="1">
    <name type="scientific">uncultured bacterium</name>
    <name type="common">gcode 4</name>
    <dbReference type="NCBI Taxonomy" id="1234023"/>
    <lineage>
        <taxon>Bacteria</taxon>
        <taxon>environmental samples</taxon>
    </lineage>
</organism>
<gene>
    <name evidence="1" type="ORF">ACD_2C00181G0012</name>
</gene>
<comment type="caution">
    <text evidence="1">The sequence shown here is derived from an EMBL/GenBank/DDBJ whole genome shotgun (WGS) entry which is preliminary data.</text>
</comment>
<sequence length="71" mass="7994">MWSELAEKLGDLETNVSSAIKSSISSLGSLLKKNAYEKTGDKLWLIARQSKKMTEDDVKKFSAAMNWKKDI</sequence>
<reference evidence="1" key="1">
    <citation type="journal article" date="2012" name="Science">
        <title>Fermentation, hydrogen, and sulfur metabolism in multiple uncultivated bacterial phyla.</title>
        <authorList>
            <person name="Wrighton K.C."/>
            <person name="Thomas B.C."/>
            <person name="Sharon I."/>
            <person name="Miller C.S."/>
            <person name="Castelle C.J."/>
            <person name="VerBerkmoes N.C."/>
            <person name="Wilkins M.J."/>
            <person name="Hettich R.L."/>
            <person name="Lipton M.S."/>
            <person name="Williams K.H."/>
            <person name="Long P.E."/>
            <person name="Banfield J.F."/>
        </authorList>
    </citation>
    <scope>NUCLEOTIDE SEQUENCE [LARGE SCALE GENOMIC DNA]</scope>
</reference>
<dbReference type="AlphaFoldDB" id="K2GG77"/>
<evidence type="ECO:0000313" key="1">
    <source>
        <dbReference type="EMBL" id="EKE29404.1"/>
    </source>
</evidence>
<dbReference type="EMBL" id="AMFJ01000181">
    <property type="protein sequence ID" value="EKE29404.1"/>
    <property type="molecule type" value="Genomic_DNA"/>
</dbReference>
<name>K2GG77_9BACT</name>
<protein>
    <submittedName>
        <fullName evidence="1">Uncharacterized protein</fullName>
    </submittedName>
</protein>